<dbReference type="Proteomes" id="UP000076404">
    <property type="component" value="Chromosome"/>
</dbReference>
<reference evidence="2 3" key="2">
    <citation type="journal article" date="2016" name="Environ. Microbiol. Rep.">
        <title>Metagenomic evidence for the presence of phototrophic Gemmatimonadetes bacteria in diverse environments.</title>
        <authorList>
            <person name="Zeng Y."/>
            <person name="Baumbach J."/>
            <person name="Barbosa E.G."/>
            <person name="Azevedo V."/>
            <person name="Zhang C."/>
            <person name="Koblizek M."/>
        </authorList>
    </citation>
    <scope>NUCLEOTIDE SEQUENCE [LARGE SCALE GENOMIC DNA]</scope>
    <source>
        <strain evidence="2 3">AP64</strain>
    </source>
</reference>
<feature type="chain" id="PRO_5007506889" evidence="1">
    <location>
        <begin position="27"/>
        <end position="424"/>
    </location>
</feature>
<feature type="signal peptide" evidence="1">
    <location>
        <begin position="1"/>
        <end position="26"/>
    </location>
</feature>
<dbReference type="eggNOG" id="ENOG5033ARP">
    <property type="taxonomic scope" value="Bacteria"/>
</dbReference>
<proteinExistence type="predicted"/>
<dbReference type="PROSITE" id="PS51257">
    <property type="entry name" value="PROKAR_LIPOPROTEIN"/>
    <property type="match status" value="1"/>
</dbReference>
<dbReference type="OrthoDB" id="24416at2"/>
<sequence length="424" mass="45237">MTLARDLSMRASATALLFSFATVLGACQSTTDGPTQPSRDAIAAAAPAKAYGIWTPSRSDTCSPDVHNAFATLGPDGKKYPTWHPPVDPVSGCTFGHEHGRDPRGSALYKEVGDLPFGYANEQLDGANLGMQRHEDHVGHKVEWENDIRIVPGGSGGVLEVSCDVLVKLHQGTHSRDAFTNNLHELNYHIRCNDRTEMHVTMLSAIGRAGEFQSTCGGTVLAGVGNPANAPAGGGHRRIPDAACVLNRILVDPSRGSDFGSLHESWETSNEIKTANGKRLAFFNPYFQVFRPSRFFDPANPAVVGRPVALCATSLGDRRARGNECAGLTSTVNGTLLSVDFDDPRSPFNGARRQVDINDNIISNTGGPEVWYTDPFGRNGRSAPFPGSIRQVIATINNNYGVGVNGPVIGGNRSYGGTGTRAPN</sequence>
<dbReference type="STRING" id="1379270.GEMMAAP_18640"/>
<dbReference type="AlphaFoldDB" id="A0A143BP91"/>
<keyword evidence="3" id="KW-1185">Reference proteome</keyword>
<gene>
    <name evidence="2" type="ORF">GEMMAAP_18640</name>
</gene>
<accession>A0A143BP91</accession>
<evidence type="ECO:0000313" key="3">
    <source>
        <dbReference type="Proteomes" id="UP000076404"/>
    </source>
</evidence>
<evidence type="ECO:0000313" key="2">
    <source>
        <dbReference type="EMBL" id="AMW06254.1"/>
    </source>
</evidence>
<evidence type="ECO:0000256" key="1">
    <source>
        <dbReference type="SAM" id="SignalP"/>
    </source>
</evidence>
<reference evidence="2 3" key="1">
    <citation type="journal article" date="2014" name="Proc. Natl. Acad. Sci. U.S.A.">
        <title>Functional type 2 photosynthetic reaction centers found in the rare bacterial phylum Gemmatimonadetes.</title>
        <authorList>
            <person name="Zeng Y."/>
            <person name="Feng F."/>
            <person name="Medova H."/>
            <person name="Dean J."/>
            <person name="Koblizek M."/>
        </authorList>
    </citation>
    <scope>NUCLEOTIDE SEQUENCE [LARGE SCALE GENOMIC DNA]</scope>
    <source>
        <strain evidence="2 3">AP64</strain>
    </source>
</reference>
<dbReference type="KEGG" id="gph:GEMMAAP_18640"/>
<protein>
    <submittedName>
        <fullName evidence="2">Uncharacterized protein</fullName>
    </submittedName>
</protein>
<dbReference type="RefSeq" id="WP_026850947.1">
    <property type="nucleotide sequence ID" value="NZ_CP011454.1"/>
</dbReference>
<organism evidence="2 3">
    <name type="scientific">Gemmatimonas phototrophica</name>
    <dbReference type="NCBI Taxonomy" id="1379270"/>
    <lineage>
        <taxon>Bacteria</taxon>
        <taxon>Pseudomonadati</taxon>
        <taxon>Gemmatimonadota</taxon>
        <taxon>Gemmatimonadia</taxon>
        <taxon>Gemmatimonadales</taxon>
        <taxon>Gemmatimonadaceae</taxon>
        <taxon>Gemmatimonas</taxon>
    </lineage>
</organism>
<name>A0A143BP91_9BACT</name>
<dbReference type="EMBL" id="CP011454">
    <property type="protein sequence ID" value="AMW06254.1"/>
    <property type="molecule type" value="Genomic_DNA"/>
</dbReference>
<keyword evidence="1" id="KW-0732">Signal</keyword>